<dbReference type="RefSeq" id="WP_015677392.1">
    <property type="nucleotide sequence ID" value="NZ_AOGX02000015.1"/>
</dbReference>
<organism evidence="2 3">
    <name type="scientific">Leptospira yanagawae serovar Saopaulo str. Sao Paulo = ATCC 700523</name>
    <dbReference type="NCBI Taxonomy" id="1249483"/>
    <lineage>
        <taxon>Bacteria</taxon>
        <taxon>Pseudomonadati</taxon>
        <taxon>Spirochaetota</taxon>
        <taxon>Spirochaetia</taxon>
        <taxon>Leptospirales</taxon>
        <taxon>Leptospiraceae</taxon>
        <taxon>Leptospira</taxon>
    </lineage>
</organism>
<evidence type="ECO:0000313" key="2">
    <source>
        <dbReference type="EMBL" id="EOQ89825.1"/>
    </source>
</evidence>
<comment type="caution">
    <text evidence="2">The sequence shown here is derived from an EMBL/GenBank/DDBJ whole genome shotgun (WGS) entry which is preliminary data.</text>
</comment>
<feature type="transmembrane region" description="Helical" evidence="1">
    <location>
        <begin position="117"/>
        <end position="137"/>
    </location>
</feature>
<keyword evidence="1" id="KW-1133">Transmembrane helix</keyword>
<feature type="transmembrane region" description="Helical" evidence="1">
    <location>
        <begin position="12"/>
        <end position="30"/>
    </location>
</feature>
<accession>A0A5E8HEW8</accession>
<gene>
    <name evidence="2" type="ORF">LEP1GSC202_1711</name>
</gene>
<name>A0A5E8HEW8_9LEPT</name>
<dbReference type="AlphaFoldDB" id="A0A5E8HEW8"/>
<feature type="transmembrane region" description="Helical" evidence="1">
    <location>
        <begin position="158"/>
        <end position="176"/>
    </location>
</feature>
<evidence type="ECO:0000313" key="3">
    <source>
        <dbReference type="Proteomes" id="UP000013996"/>
    </source>
</evidence>
<keyword evidence="1" id="KW-0812">Transmembrane</keyword>
<protein>
    <submittedName>
        <fullName evidence="2">Uncharacterized protein</fullName>
    </submittedName>
</protein>
<dbReference type="OrthoDB" id="343613at2"/>
<dbReference type="Proteomes" id="UP000013996">
    <property type="component" value="Unassembled WGS sequence"/>
</dbReference>
<sequence>MKLEDINSRNWITLISILCLGILVNCVSFVKYENPNLKNTAIPEILEKKTILIKYFGDYYENGKIAKFPQAIPTLNEKMEGILKDSNLFKNVTTNDKESVDLIMIVETNMDDKSSKILAGVSGATFLVFPLFINLELNMKVSLLDSNYKLLAINEERYANNSILGWIVLPISPFFFTPIVETRAYRNVIYSSLNNWKAKGIIK</sequence>
<dbReference type="EMBL" id="AOGX02000015">
    <property type="protein sequence ID" value="EOQ89825.1"/>
    <property type="molecule type" value="Genomic_DNA"/>
</dbReference>
<keyword evidence="1" id="KW-0472">Membrane</keyword>
<proteinExistence type="predicted"/>
<evidence type="ECO:0000256" key="1">
    <source>
        <dbReference type="SAM" id="Phobius"/>
    </source>
</evidence>
<reference evidence="2 3" key="1">
    <citation type="submission" date="2013-04" db="EMBL/GenBank/DDBJ databases">
        <authorList>
            <person name="Harkins D.M."/>
            <person name="Durkin A.S."/>
            <person name="Brinkac L.M."/>
            <person name="Haft D.H."/>
            <person name="Selengut J.D."/>
            <person name="Sanka R."/>
            <person name="DePew J."/>
            <person name="Purushe J."/>
            <person name="Hartskeerl R.A."/>
            <person name="Ahmed A."/>
            <person name="van der Linden H."/>
            <person name="Goris M.G.A."/>
            <person name="Vinetz J.M."/>
            <person name="Sutton G.G."/>
            <person name="Nierman W.C."/>
            <person name="Fouts D.E."/>
        </authorList>
    </citation>
    <scope>NUCLEOTIDE SEQUENCE [LARGE SCALE GENOMIC DNA]</scope>
    <source>
        <strain evidence="2 3">Sao Paulo</strain>
    </source>
</reference>